<dbReference type="GO" id="GO:0048472">
    <property type="term" value="F:threonine-phosphate decarboxylase activity"/>
    <property type="evidence" value="ECO:0007669"/>
    <property type="project" value="UniProtKB-EC"/>
</dbReference>
<dbReference type="SUPFAM" id="SSF53383">
    <property type="entry name" value="PLP-dependent transferases"/>
    <property type="match status" value="1"/>
</dbReference>
<evidence type="ECO:0000256" key="8">
    <source>
        <dbReference type="ARBA" id="ARBA00029996"/>
    </source>
</evidence>
<dbReference type="InterPro" id="IPR015421">
    <property type="entry name" value="PyrdxlP-dep_Trfase_major"/>
</dbReference>
<dbReference type="EMBL" id="JWJD01000004">
    <property type="protein sequence ID" value="KIH76341.1"/>
    <property type="molecule type" value="Genomic_DNA"/>
</dbReference>
<dbReference type="InterPro" id="IPR004838">
    <property type="entry name" value="NHTrfase_class1_PyrdxlP-BS"/>
</dbReference>
<evidence type="ECO:0000313" key="12">
    <source>
        <dbReference type="Proteomes" id="UP000035068"/>
    </source>
</evidence>
<evidence type="ECO:0000256" key="5">
    <source>
        <dbReference type="ARBA" id="ARBA00022573"/>
    </source>
</evidence>
<evidence type="ECO:0000256" key="1">
    <source>
        <dbReference type="ARBA" id="ARBA00001933"/>
    </source>
</evidence>
<dbReference type="InterPro" id="IPR015424">
    <property type="entry name" value="PyrdxlP-dep_Trfase"/>
</dbReference>
<organism evidence="11 12">
    <name type="scientific">Geoalkalibacter ferrihydriticus DSM 17813</name>
    <dbReference type="NCBI Taxonomy" id="1121915"/>
    <lineage>
        <taxon>Bacteria</taxon>
        <taxon>Pseudomonadati</taxon>
        <taxon>Thermodesulfobacteriota</taxon>
        <taxon>Desulfuromonadia</taxon>
        <taxon>Desulfuromonadales</taxon>
        <taxon>Geoalkalibacteraceae</taxon>
        <taxon>Geoalkalibacter</taxon>
    </lineage>
</organism>
<dbReference type="InterPro" id="IPR015422">
    <property type="entry name" value="PyrdxlP-dep_Trfase_small"/>
</dbReference>
<evidence type="ECO:0000256" key="4">
    <source>
        <dbReference type="ARBA" id="ARBA00012285"/>
    </source>
</evidence>
<comment type="function">
    <text evidence="2">Decarboxylates L-threonine-O-3-phosphate to yield (R)-1-amino-2-propanol O-2-phosphate, the precursor for the linkage between the nucleotide loop and the corrin ring in cobalamin.</text>
</comment>
<evidence type="ECO:0000256" key="3">
    <source>
        <dbReference type="ARBA" id="ARBA00004953"/>
    </source>
</evidence>
<reference evidence="11 12" key="1">
    <citation type="submission" date="2014-12" db="EMBL/GenBank/DDBJ databases">
        <title>Genomes of Geoalkalibacter ferrihydriticus and Geoalkalibacter subterraneus, two haloalkaliphilic metal-reducing members of the Geobacteraceae.</title>
        <authorList>
            <person name="Badalamenti J.P."/>
            <person name="Torres C.I."/>
            <person name="Krajmalnik-Brown R."/>
            <person name="Bond D.R."/>
        </authorList>
    </citation>
    <scope>NUCLEOTIDE SEQUENCE [LARGE SCALE GENOMIC DNA]</scope>
    <source>
        <strain evidence="11 12">DSM 17813</strain>
    </source>
</reference>
<comment type="pathway">
    <text evidence="3">Cofactor biosynthesis; adenosylcobalamin biosynthesis.</text>
</comment>
<gene>
    <name evidence="11" type="ORF">GFER_12145</name>
</gene>
<name>A0A0C2HH76_9BACT</name>
<evidence type="ECO:0000256" key="2">
    <source>
        <dbReference type="ARBA" id="ARBA00003444"/>
    </source>
</evidence>
<protein>
    <recommendedName>
        <fullName evidence="4">threonine-phosphate decarboxylase</fullName>
        <ecNumber evidence="4">4.1.1.81</ecNumber>
    </recommendedName>
    <alternativeName>
        <fullName evidence="8">L-threonine-O-3-phosphate decarboxylase</fullName>
    </alternativeName>
</protein>
<dbReference type="AlphaFoldDB" id="A0A0C2HH76"/>
<dbReference type="GO" id="GO:0030170">
    <property type="term" value="F:pyridoxal phosphate binding"/>
    <property type="evidence" value="ECO:0007669"/>
    <property type="project" value="InterPro"/>
</dbReference>
<dbReference type="UniPathway" id="UPA00148"/>
<dbReference type="RefSeq" id="WP_040099917.1">
    <property type="nucleotide sequence ID" value="NZ_JWJD01000004.1"/>
</dbReference>
<dbReference type="EC" id="4.1.1.81" evidence="4"/>
<dbReference type="PANTHER" id="PTHR42885">
    <property type="entry name" value="HISTIDINOL-PHOSPHATE AMINOTRANSFERASE-RELATED"/>
    <property type="match status" value="1"/>
</dbReference>
<comment type="catalytic activity">
    <reaction evidence="9">
        <text>O-phospho-L-threonine + H(+) = (R)-1-aminopropan-2-yl phosphate + CO2</text>
        <dbReference type="Rhea" id="RHEA:11492"/>
        <dbReference type="ChEBI" id="CHEBI:15378"/>
        <dbReference type="ChEBI" id="CHEBI:16526"/>
        <dbReference type="ChEBI" id="CHEBI:58563"/>
        <dbReference type="ChEBI" id="CHEBI:58675"/>
        <dbReference type="EC" id="4.1.1.81"/>
    </reaction>
</comment>
<evidence type="ECO:0000259" key="10">
    <source>
        <dbReference type="Pfam" id="PF00155"/>
    </source>
</evidence>
<dbReference type="CDD" id="cd00609">
    <property type="entry name" value="AAT_like"/>
    <property type="match status" value="1"/>
</dbReference>
<evidence type="ECO:0000256" key="7">
    <source>
        <dbReference type="ARBA" id="ARBA00023239"/>
    </source>
</evidence>
<keyword evidence="12" id="KW-1185">Reference proteome</keyword>
<keyword evidence="5" id="KW-0169">Cobalamin biosynthesis</keyword>
<proteinExistence type="predicted"/>
<dbReference type="Pfam" id="PF00155">
    <property type="entry name" value="Aminotran_1_2"/>
    <property type="match status" value="1"/>
</dbReference>
<keyword evidence="6" id="KW-0663">Pyridoxal phosphate</keyword>
<dbReference type="PROSITE" id="PS00105">
    <property type="entry name" value="AA_TRANSFER_CLASS_1"/>
    <property type="match status" value="1"/>
</dbReference>
<sequence>MQPSQHGGNVLQTARELGLEPEALRDFSASINPLGTPDEVMAAIRASLEQIQHYPEIDGASLIQALAEHHQMAPGHFVPGSGSTELIYLLPRVLRPRRALLLAPCFSEYARSLAQIGCSVDYHLLSAEDNFLFDPLSLLHQIRPETDLIVLANPGNPAGTALAPQALLELAAGIREQALLLVDEAFVDFCPDHSLLPHLKHCDNVLVLRSFTKFYAMPGLRAGYLAGAPHTLARLAQAREPWTLSTPALAAARACLGAADFRRHTLRVIPQWRGQLQKGLQELGWRVFPGEANYLLAHLPPGSTKAPQLAATLRAQGILVRDCSNFVGLDETYVRVAVRRPEDNQRLLHALRTLT</sequence>
<dbReference type="Proteomes" id="UP000035068">
    <property type="component" value="Unassembled WGS sequence"/>
</dbReference>
<keyword evidence="7" id="KW-0456">Lyase</keyword>
<evidence type="ECO:0000256" key="6">
    <source>
        <dbReference type="ARBA" id="ARBA00022898"/>
    </source>
</evidence>
<evidence type="ECO:0000256" key="9">
    <source>
        <dbReference type="ARBA" id="ARBA00048531"/>
    </source>
</evidence>
<dbReference type="Gene3D" id="3.90.1150.10">
    <property type="entry name" value="Aspartate Aminotransferase, domain 1"/>
    <property type="match status" value="1"/>
</dbReference>
<dbReference type="InterPro" id="IPR004839">
    <property type="entry name" value="Aminotransferase_I/II_large"/>
</dbReference>
<dbReference type="NCBIfam" id="TIGR01140">
    <property type="entry name" value="L_thr_O3P_dcar"/>
    <property type="match status" value="1"/>
</dbReference>
<dbReference type="GO" id="GO:0009236">
    <property type="term" value="P:cobalamin biosynthetic process"/>
    <property type="evidence" value="ECO:0007669"/>
    <property type="project" value="UniProtKB-UniPathway"/>
</dbReference>
<dbReference type="PANTHER" id="PTHR42885:SF1">
    <property type="entry name" value="THREONINE-PHOSPHATE DECARBOXYLASE"/>
    <property type="match status" value="1"/>
</dbReference>
<evidence type="ECO:0000313" key="11">
    <source>
        <dbReference type="EMBL" id="KIH76341.1"/>
    </source>
</evidence>
<dbReference type="InterPro" id="IPR005860">
    <property type="entry name" value="CobD"/>
</dbReference>
<dbReference type="Gene3D" id="3.40.640.10">
    <property type="entry name" value="Type I PLP-dependent aspartate aminotransferase-like (Major domain)"/>
    <property type="match status" value="1"/>
</dbReference>
<comment type="cofactor">
    <cofactor evidence="1">
        <name>pyridoxal 5'-phosphate</name>
        <dbReference type="ChEBI" id="CHEBI:597326"/>
    </cofactor>
</comment>
<comment type="caution">
    <text evidence="11">The sequence shown here is derived from an EMBL/GenBank/DDBJ whole genome shotgun (WGS) entry which is preliminary data.</text>
</comment>
<feature type="domain" description="Aminotransferase class I/classII large" evidence="10">
    <location>
        <begin position="26"/>
        <end position="351"/>
    </location>
</feature>
<accession>A0A0C2HH76</accession>